<reference evidence="3 4" key="1">
    <citation type="submission" date="2014-11" db="EMBL/GenBank/DDBJ databases">
        <title>A Rickettsiales Symbiont of Amoebae With Ancient Features.</title>
        <authorList>
            <person name="Schulz F."/>
            <person name="Martijn J."/>
            <person name="Wascher F."/>
            <person name="Kostanjsek R."/>
            <person name="Ettema T.J."/>
            <person name="Horn M."/>
        </authorList>
    </citation>
    <scope>NUCLEOTIDE SEQUENCE [LARGE SCALE GENOMIC DNA]</scope>
    <source>
        <strain evidence="3 4">UWC36</strain>
    </source>
</reference>
<feature type="coiled-coil region" evidence="1">
    <location>
        <begin position="300"/>
        <end position="334"/>
    </location>
</feature>
<feature type="transmembrane region" description="Helical" evidence="2">
    <location>
        <begin position="7"/>
        <end position="30"/>
    </location>
</feature>
<sequence>MDLLTSFFFFIYLISYHNTTLFTITIIAAITDFVDWHKECCGKELQDKIMNILETTDERGDIVSYTKNLREFRHRGIHCLDYISRAQKATNPELFEKIKKTKKYLLRVIDHLIKENLGYLKGEEGSEPNKPVFLLRIAEKEINLCLPKLPAGGQLTNISPEDQAEIFVSSIVHSKKIILLFKEEIQSEEAAGFKINEIIAIAAMDDKKLINLENIKINDKEFSQSECTKIKLKYTTLLLALGEVLGNLQRYDLLSEIGKLDIKQDGQFTELAKQIPIIREYRNTRTHHGHHNQASFSEILRNINKNYNEIIKELDNLYNEVKNKSKDSENLKDINFDAIKQEELPLRKEPNNIFCLLS</sequence>
<dbReference type="AlphaFoldDB" id="A0A0C1QYX2"/>
<keyword evidence="4" id="KW-1185">Reference proteome</keyword>
<evidence type="ECO:0000313" key="4">
    <source>
        <dbReference type="Proteomes" id="UP000031258"/>
    </source>
</evidence>
<evidence type="ECO:0008006" key="5">
    <source>
        <dbReference type="Google" id="ProtNLM"/>
    </source>
</evidence>
<organism evidence="3 4">
    <name type="scientific">Candidatus Jidaibacter acanthamoebae</name>
    <dbReference type="NCBI Taxonomy" id="86105"/>
    <lineage>
        <taxon>Bacteria</taxon>
        <taxon>Pseudomonadati</taxon>
        <taxon>Pseudomonadota</taxon>
        <taxon>Alphaproteobacteria</taxon>
        <taxon>Rickettsiales</taxon>
        <taxon>Candidatus Midichloriaceae</taxon>
        <taxon>Candidatus Jidaibacter</taxon>
    </lineage>
</organism>
<evidence type="ECO:0000256" key="2">
    <source>
        <dbReference type="SAM" id="Phobius"/>
    </source>
</evidence>
<dbReference type="EMBL" id="JSWE01000106">
    <property type="protein sequence ID" value="KIE05200.1"/>
    <property type="molecule type" value="Genomic_DNA"/>
</dbReference>
<comment type="caution">
    <text evidence="3">The sequence shown here is derived from an EMBL/GenBank/DDBJ whole genome shotgun (WGS) entry which is preliminary data.</text>
</comment>
<evidence type="ECO:0000256" key="1">
    <source>
        <dbReference type="SAM" id="Coils"/>
    </source>
</evidence>
<evidence type="ECO:0000313" key="3">
    <source>
        <dbReference type="EMBL" id="KIE05200.1"/>
    </source>
</evidence>
<proteinExistence type="predicted"/>
<keyword evidence="2" id="KW-0812">Transmembrane</keyword>
<protein>
    <recommendedName>
        <fullName evidence="5">RiboL-PSP-HEPN domain-containing protein</fullName>
    </recommendedName>
</protein>
<name>A0A0C1QYX2_9RICK</name>
<keyword evidence="2" id="KW-0472">Membrane</keyword>
<keyword evidence="1" id="KW-0175">Coiled coil</keyword>
<keyword evidence="2" id="KW-1133">Transmembrane helix</keyword>
<dbReference type="Proteomes" id="UP000031258">
    <property type="component" value="Unassembled WGS sequence"/>
</dbReference>
<gene>
    <name evidence="3" type="ORF">NF27_EF00010</name>
</gene>
<accession>A0A0C1QYX2</accession>